<dbReference type="PROSITE" id="PS51379">
    <property type="entry name" value="4FE4S_FER_2"/>
    <property type="match status" value="1"/>
</dbReference>
<dbReference type="Proteomes" id="UP000000433">
    <property type="component" value="Chromosome"/>
</dbReference>
<evidence type="ECO:0000256" key="2">
    <source>
        <dbReference type="ARBA" id="ARBA00022475"/>
    </source>
</evidence>
<evidence type="ECO:0000313" key="12">
    <source>
        <dbReference type="Proteomes" id="UP000000433"/>
    </source>
</evidence>
<dbReference type="KEGG" id="deh:cbdbA1508"/>
<keyword evidence="6" id="KW-0408">Iron</keyword>
<accession>A0A916KNE5</accession>
<dbReference type="GO" id="GO:0051539">
    <property type="term" value="F:4 iron, 4 sulfur cluster binding"/>
    <property type="evidence" value="ECO:0007669"/>
    <property type="project" value="UniProtKB-KW"/>
</dbReference>
<dbReference type="Gene3D" id="3.30.70.20">
    <property type="match status" value="1"/>
</dbReference>
<reference evidence="11 12" key="1">
    <citation type="journal article" date="2005" name="Nat. Biotechnol.">
        <title>Genome sequence of the chlorinated compound-respiring bacterium Dehalococcoides species strain CBDB1.</title>
        <authorList>
            <person name="Kube M."/>
            <person name="Beck A."/>
            <person name="Zinder S.H."/>
            <person name="Kuhl H."/>
            <person name="Reinhardt R."/>
            <person name="Adrian L."/>
        </authorList>
    </citation>
    <scope>NUCLEOTIDE SEQUENCE [LARGE SCALE GENOMIC DNA]</scope>
    <source>
        <strain evidence="11 12">CBDB1</strain>
    </source>
</reference>
<evidence type="ECO:0000256" key="1">
    <source>
        <dbReference type="ARBA" id="ARBA00004236"/>
    </source>
</evidence>
<comment type="cofactor">
    <cofactor evidence="9">
        <name>corrinoid</name>
        <dbReference type="ChEBI" id="CHEBI:33913"/>
    </cofactor>
</comment>
<dbReference type="InterPro" id="IPR017900">
    <property type="entry name" value="4Fe4S_Fe_S_CS"/>
</dbReference>
<evidence type="ECO:0000256" key="9">
    <source>
        <dbReference type="ARBA" id="ARBA00029374"/>
    </source>
</evidence>
<comment type="subcellular location">
    <subcellularLocation>
        <location evidence="1">Cell membrane</location>
    </subcellularLocation>
</comment>
<proteinExistence type="predicted"/>
<dbReference type="InterPro" id="IPR006311">
    <property type="entry name" value="TAT_signal"/>
</dbReference>
<dbReference type="RefSeq" id="WP_011309875.1">
    <property type="nucleotide sequence ID" value="NC_007356.1"/>
</dbReference>
<dbReference type="SUPFAM" id="SSF54862">
    <property type="entry name" value="4Fe-4S ferredoxins"/>
    <property type="match status" value="1"/>
</dbReference>
<dbReference type="NCBIfam" id="TIGR01409">
    <property type="entry name" value="TAT_signal_seq"/>
    <property type="match status" value="1"/>
</dbReference>
<keyword evidence="12" id="KW-1185">Reference proteome</keyword>
<keyword evidence="7" id="KW-0411">Iron-sulfur</keyword>
<keyword evidence="5" id="KW-0732">Signal</keyword>
<evidence type="ECO:0000256" key="5">
    <source>
        <dbReference type="ARBA" id="ARBA00022729"/>
    </source>
</evidence>
<feature type="domain" description="4Fe-4S ferredoxin-type" evidence="10">
    <location>
        <begin position="338"/>
        <end position="370"/>
    </location>
</feature>
<organism evidence="11 12">
    <name type="scientific">Dehalococcoides mccartyi (strain CBDB1)</name>
    <dbReference type="NCBI Taxonomy" id="255470"/>
    <lineage>
        <taxon>Bacteria</taxon>
        <taxon>Bacillati</taxon>
        <taxon>Chloroflexota</taxon>
        <taxon>Dehalococcoidia</taxon>
        <taxon>Dehalococcoidales</taxon>
        <taxon>Dehalococcoidaceae</taxon>
        <taxon>Dehalococcoides</taxon>
    </lineage>
</organism>
<dbReference type="AlphaFoldDB" id="A0A916KNE5"/>
<keyword evidence="8" id="KW-0472">Membrane</keyword>
<keyword evidence="2" id="KW-1003">Cell membrane</keyword>
<dbReference type="PROSITE" id="PS00198">
    <property type="entry name" value="4FE4S_FER_1"/>
    <property type="match status" value="1"/>
</dbReference>
<evidence type="ECO:0000256" key="7">
    <source>
        <dbReference type="ARBA" id="ARBA00023014"/>
    </source>
</evidence>
<evidence type="ECO:0000256" key="8">
    <source>
        <dbReference type="ARBA" id="ARBA00023136"/>
    </source>
</evidence>
<keyword evidence="3" id="KW-0004">4Fe-4S</keyword>
<name>A0A916KNE5_DEHMC</name>
<dbReference type="FunFam" id="3.30.70.20:FF:000055">
    <property type="entry name" value="Trichloroethene reductive dehalogenase"/>
    <property type="match status" value="1"/>
</dbReference>
<dbReference type="InterPro" id="IPR017896">
    <property type="entry name" value="4Fe4S_Fe-S-bd"/>
</dbReference>
<dbReference type="NCBIfam" id="TIGR02486">
    <property type="entry name" value="RDH"/>
    <property type="match status" value="1"/>
</dbReference>
<evidence type="ECO:0000256" key="6">
    <source>
        <dbReference type="ARBA" id="ARBA00023004"/>
    </source>
</evidence>
<evidence type="ECO:0000256" key="4">
    <source>
        <dbReference type="ARBA" id="ARBA00022723"/>
    </source>
</evidence>
<keyword evidence="4" id="KW-0479">Metal-binding</keyword>
<dbReference type="InterPro" id="IPR012832">
    <property type="entry name" value="RDH"/>
</dbReference>
<dbReference type="GO" id="GO:0046872">
    <property type="term" value="F:metal ion binding"/>
    <property type="evidence" value="ECO:0007669"/>
    <property type="project" value="UniProtKB-KW"/>
</dbReference>
<evidence type="ECO:0000256" key="3">
    <source>
        <dbReference type="ARBA" id="ARBA00022485"/>
    </source>
</evidence>
<dbReference type="EMBL" id="AJ965256">
    <property type="protein sequence ID" value="CAI83531.1"/>
    <property type="molecule type" value="Genomic_DNA"/>
</dbReference>
<evidence type="ECO:0000259" key="10">
    <source>
        <dbReference type="PROSITE" id="PS51379"/>
    </source>
</evidence>
<dbReference type="Pfam" id="PF12838">
    <property type="entry name" value="Fer4_7"/>
    <property type="match status" value="1"/>
</dbReference>
<gene>
    <name evidence="11" type="primary">rdhA</name>
    <name evidence="11" type="ordered locus">cbdbA1508</name>
</gene>
<dbReference type="PROSITE" id="PS51318">
    <property type="entry name" value="TAT"/>
    <property type="match status" value="1"/>
</dbReference>
<evidence type="ECO:0000313" key="11">
    <source>
        <dbReference type="EMBL" id="CAI83531.1"/>
    </source>
</evidence>
<dbReference type="InterPro" id="IPR019546">
    <property type="entry name" value="TAT_signal_bac_arc"/>
</dbReference>
<sequence length="463" mass="51902">MSNYHSTVSRREFMKGLGIAGAGFGAASAVTPVFRDLDELTSSAAAHPKRAWYVKEREFGDIGIEIDWNILKRRDTRGYSYWNPMIWKQHYPAYDMEAFNKALDNKTKELWPDYAGPTTRDYSLKNAMYSVGLGCPHYLYNVEQFGVTLPHPAPRPEAIGMPNWAGTPEENFQMIQAAFSLIGLGPSIGITELDDKSRRFVWEYNNYGQHIIFDDDITETYRTANPPTIHIPSSHRYVIATHNMGADEILRRAPSTIGACTESISYARVAYAKSFVEQFIRGLGYNVVYGHSLQAAPAMDFWSGVGEHARMGQVCVTPENGAMMRTHAIFFTDLPLSPTRPIDAGITKFCETCGICAEACPFGAINPGEPTWKDDNAFGNAGFLGWRCDYTKCPHCPICQGTCPFNSHPGSFIHDIVKGTVSTTPVFNSFFKNMEKSFKYGRKNPATWWDEVDDYPYGVDTSY</sequence>
<protein>
    <submittedName>
        <fullName evidence="11">Reductive dehalogenase</fullName>
    </submittedName>
</protein>
<dbReference type="GO" id="GO:0005886">
    <property type="term" value="C:plasma membrane"/>
    <property type="evidence" value="ECO:0007669"/>
    <property type="project" value="UniProtKB-SubCell"/>
</dbReference>